<dbReference type="EMBL" id="SHSV01000019">
    <property type="protein sequence ID" value="TCF45510.1"/>
    <property type="molecule type" value="Genomic_DNA"/>
</dbReference>
<name>A0A4R0V6J8_BIFLL</name>
<accession>A0A4R0V6J8</accession>
<dbReference type="EMBL" id="SHTC01000013">
    <property type="protein sequence ID" value="TCF58586.1"/>
    <property type="molecule type" value="Genomic_DNA"/>
</dbReference>
<evidence type="ECO:0000313" key="1">
    <source>
        <dbReference type="EMBL" id="TCF45510.1"/>
    </source>
</evidence>
<comment type="caution">
    <text evidence="2">The sequence shown here is derived from an EMBL/GenBank/DDBJ whole genome shotgun (WGS) entry which is preliminary data.</text>
</comment>
<reference evidence="2" key="2">
    <citation type="submission" date="2019-02" db="EMBL/GenBank/DDBJ databases">
        <authorList>
            <person name="Odamaki T."/>
        </authorList>
    </citation>
    <scope>NUCLEOTIDE SEQUENCE</scope>
    <source>
        <strain evidence="1">MCC10102</strain>
        <strain evidence="2">MCC10113</strain>
    </source>
</reference>
<evidence type="ECO:0000313" key="3">
    <source>
        <dbReference type="Proteomes" id="UP000292478"/>
    </source>
</evidence>
<dbReference type="Proteomes" id="UP000292692">
    <property type="component" value="Unassembled WGS sequence"/>
</dbReference>
<reference evidence="3 4" key="1">
    <citation type="journal article" date="2018" name="Sci. Rep.">
        <title>Genomic diversity and distribution of Bifidobacterium longum subsp. longum across the human lifespan.</title>
        <authorList>
            <person name="Odamaki T."/>
            <person name="Bottacini F."/>
            <person name="Kato K."/>
            <person name="Mitsuyama E."/>
            <person name="Yoshida K."/>
            <person name="Horigome A."/>
            <person name="Xiao J.Z."/>
            <person name="van Sinderen D."/>
        </authorList>
    </citation>
    <scope>NUCLEOTIDE SEQUENCE [LARGE SCALE GENOMIC DNA]</scope>
    <source>
        <strain evidence="1 4">MCC10102</strain>
        <strain evidence="2 3">MCC10113</strain>
    </source>
</reference>
<dbReference type="AlphaFoldDB" id="A0A4R0V6J8"/>
<protein>
    <submittedName>
        <fullName evidence="2">Uncharacterized protein</fullName>
    </submittedName>
</protein>
<organism evidence="2 3">
    <name type="scientific">Bifidobacterium longum subsp. longum</name>
    <dbReference type="NCBI Taxonomy" id="1679"/>
    <lineage>
        <taxon>Bacteria</taxon>
        <taxon>Bacillati</taxon>
        <taxon>Actinomycetota</taxon>
        <taxon>Actinomycetes</taxon>
        <taxon>Bifidobacteriales</taxon>
        <taxon>Bifidobacteriaceae</taxon>
        <taxon>Bifidobacterium</taxon>
    </lineage>
</organism>
<evidence type="ECO:0000313" key="2">
    <source>
        <dbReference type="EMBL" id="TCF58586.1"/>
    </source>
</evidence>
<proteinExistence type="predicted"/>
<evidence type="ECO:0000313" key="4">
    <source>
        <dbReference type="Proteomes" id="UP000292692"/>
    </source>
</evidence>
<gene>
    <name evidence="1" type="ORF">MCC10102_1089</name>
    <name evidence="2" type="ORF">MCC10113_0887</name>
</gene>
<sequence length="62" mass="7030">MMPDRRLYMPRCRTCGPLGKPTGLDEAVTSCTRHANQYPNHQTAWYPTHAQIIVKGTPNDCE</sequence>
<dbReference type="Proteomes" id="UP000292478">
    <property type="component" value="Unassembled WGS sequence"/>
</dbReference>